<gene>
    <name evidence="1" type="ORF">G6M46_21500</name>
</gene>
<dbReference type="AlphaFoldDB" id="A0AA44F757"/>
<sequence length="86" mass="10248">MPVWNWKTIIEYLFWNFTEITAITHDRETGEVTLYGDHSYVLSDFVPFTHFVDPTKTGITLYQRYGRWGDYISITVIHEDDLNDIE</sequence>
<dbReference type="Proteomes" id="UP000702952">
    <property type="component" value="Unassembled WGS sequence"/>
</dbReference>
<dbReference type="EMBL" id="JAAMAY010000030">
    <property type="protein sequence ID" value="NTC30709.1"/>
    <property type="molecule type" value="Genomic_DNA"/>
</dbReference>
<proteinExistence type="predicted"/>
<evidence type="ECO:0000313" key="1">
    <source>
        <dbReference type="EMBL" id="NTC30709.1"/>
    </source>
</evidence>
<comment type="caution">
    <text evidence="1">The sequence shown here is derived from an EMBL/GenBank/DDBJ whole genome shotgun (WGS) entry which is preliminary data.</text>
</comment>
<accession>A0AA44F757</accession>
<name>A0AA44F757_AGRTU</name>
<organism evidence="1 2">
    <name type="scientific">Agrobacterium tumefaciens</name>
    <dbReference type="NCBI Taxonomy" id="358"/>
    <lineage>
        <taxon>Bacteria</taxon>
        <taxon>Pseudomonadati</taxon>
        <taxon>Pseudomonadota</taxon>
        <taxon>Alphaproteobacteria</taxon>
        <taxon>Hyphomicrobiales</taxon>
        <taxon>Rhizobiaceae</taxon>
        <taxon>Rhizobium/Agrobacterium group</taxon>
        <taxon>Agrobacterium</taxon>
        <taxon>Agrobacterium tumefaciens complex</taxon>
    </lineage>
</organism>
<reference evidence="1" key="1">
    <citation type="journal article" date="2020" name="Science">
        <title>Unexpected conservation and global transmission of agrobacterial virulence plasmids.</title>
        <authorList>
            <person name="Weisberg A.J."/>
            <person name="Davis E.W. 2nd"/>
            <person name="Tabima J."/>
            <person name="Belcher M.S."/>
            <person name="Miller M."/>
            <person name="Kuo C.H."/>
            <person name="Loper J.E."/>
            <person name="Grunwald N.J."/>
            <person name="Putnam M.L."/>
            <person name="Chang J.H."/>
        </authorList>
    </citation>
    <scope>NUCLEOTIDE SEQUENCE</scope>
    <source>
        <strain evidence="1">17-1853-1a</strain>
    </source>
</reference>
<evidence type="ECO:0000313" key="2">
    <source>
        <dbReference type="Proteomes" id="UP000702952"/>
    </source>
</evidence>
<protein>
    <submittedName>
        <fullName evidence="1">Uncharacterized protein</fullName>
    </submittedName>
</protein>
<dbReference type="RefSeq" id="WP_174019199.1">
    <property type="nucleotide sequence ID" value="NZ_JAAMAW010000015.1"/>
</dbReference>